<accession>A0A9N9GXB2</accession>
<reference evidence="1" key="1">
    <citation type="submission" date="2021-06" db="EMBL/GenBank/DDBJ databases">
        <authorList>
            <person name="Kallberg Y."/>
            <person name="Tangrot J."/>
            <person name="Rosling A."/>
        </authorList>
    </citation>
    <scope>NUCLEOTIDE SEQUENCE</scope>
    <source>
        <strain evidence="1">UK204</strain>
    </source>
</reference>
<evidence type="ECO:0000313" key="1">
    <source>
        <dbReference type="EMBL" id="CAG8641073.1"/>
    </source>
</evidence>
<comment type="caution">
    <text evidence="1">The sequence shown here is derived from an EMBL/GenBank/DDBJ whole genome shotgun (WGS) entry which is preliminary data.</text>
</comment>
<sequence length="42" mass="4911">MCSTSIITWKVEWSVAKKSLIVRWQTELMTAIIFTVCERIHA</sequence>
<feature type="non-terminal residue" evidence="1">
    <location>
        <position position="42"/>
    </location>
</feature>
<dbReference type="AlphaFoldDB" id="A0A9N9GXB2"/>
<evidence type="ECO:0000313" key="2">
    <source>
        <dbReference type="Proteomes" id="UP000789570"/>
    </source>
</evidence>
<proteinExistence type="predicted"/>
<gene>
    <name evidence="1" type="ORF">FCALED_LOCUS10569</name>
</gene>
<keyword evidence="2" id="KW-1185">Reference proteome</keyword>
<name>A0A9N9GXB2_9GLOM</name>
<organism evidence="1 2">
    <name type="scientific">Funneliformis caledonium</name>
    <dbReference type="NCBI Taxonomy" id="1117310"/>
    <lineage>
        <taxon>Eukaryota</taxon>
        <taxon>Fungi</taxon>
        <taxon>Fungi incertae sedis</taxon>
        <taxon>Mucoromycota</taxon>
        <taxon>Glomeromycotina</taxon>
        <taxon>Glomeromycetes</taxon>
        <taxon>Glomerales</taxon>
        <taxon>Glomeraceae</taxon>
        <taxon>Funneliformis</taxon>
    </lineage>
</organism>
<protein>
    <submittedName>
        <fullName evidence="1">13548_t:CDS:1</fullName>
    </submittedName>
</protein>
<dbReference type="Proteomes" id="UP000789570">
    <property type="component" value="Unassembled WGS sequence"/>
</dbReference>
<dbReference type="EMBL" id="CAJVPQ010003949">
    <property type="protein sequence ID" value="CAG8641073.1"/>
    <property type="molecule type" value="Genomic_DNA"/>
</dbReference>